<dbReference type="Gene3D" id="3.40.630.30">
    <property type="match status" value="1"/>
</dbReference>
<dbReference type="PROSITE" id="PS51186">
    <property type="entry name" value="GNAT"/>
    <property type="match status" value="1"/>
</dbReference>
<dbReference type="EMBL" id="CAUYUJ010017608">
    <property type="protein sequence ID" value="CAK0876238.1"/>
    <property type="molecule type" value="Genomic_DNA"/>
</dbReference>
<comment type="caution">
    <text evidence="3">The sequence shown here is derived from an EMBL/GenBank/DDBJ whole genome shotgun (WGS) entry which is preliminary data.</text>
</comment>
<evidence type="ECO:0000256" key="1">
    <source>
        <dbReference type="SAM" id="MobiDB-lite"/>
    </source>
</evidence>
<dbReference type="InterPro" id="IPR016181">
    <property type="entry name" value="Acyl_CoA_acyltransferase"/>
</dbReference>
<gene>
    <name evidence="3" type="ORF">PCOR1329_LOCUS60673</name>
</gene>
<evidence type="ECO:0000313" key="3">
    <source>
        <dbReference type="EMBL" id="CAK0876238.1"/>
    </source>
</evidence>
<organism evidence="3 4">
    <name type="scientific">Prorocentrum cordatum</name>
    <dbReference type="NCBI Taxonomy" id="2364126"/>
    <lineage>
        <taxon>Eukaryota</taxon>
        <taxon>Sar</taxon>
        <taxon>Alveolata</taxon>
        <taxon>Dinophyceae</taxon>
        <taxon>Prorocentrales</taxon>
        <taxon>Prorocentraceae</taxon>
        <taxon>Prorocentrum</taxon>
    </lineage>
</organism>
<sequence>MPRECLELRDPLWTACFGVLLSSAKLESFAGAVVICTSNEARSMSPLCSQSWVFLGSRLLQEPCLEVFEDALNSEAADELIQQCRDIDYCNLSNWMNDATKKDGTVVIFAAKESDGSLGLRGFLSYRMVESRSEFHIAFIFVPREFRHGGYGGRLVRWAISKAQRMPKSKCAWVSLEAADDDLVLWYEKFGFTDMTCGHDDDPDALIWMEAFFLLLTMVNTPLMSLKGSPSVGPLAFSRQSSPCAAAALSPAVGPLGFSRQSSPLAGPAQPSPMLASRQSTPKVEFALMPPQAILEDSPVLEASPSAGLPSRRSPLRGELLEPAAGLPSPISLSRQTSGQASIIVSDVEDGGRGRWLEKSQKGEPAIILRLRGRHEWRRGRCAAVPVVARVTDAL</sequence>
<name>A0ABN9VVH3_9DINO</name>
<proteinExistence type="predicted"/>
<dbReference type="Pfam" id="PF00583">
    <property type="entry name" value="Acetyltransf_1"/>
    <property type="match status" value="1"/>
</dbReference>
<accession>A0ABN9VVH3</accession>
<feature type="region of interest" description="Disordered" evidence="1">
    <location>
        <begin position="260"/>
        <end position="279"/>
    </location>
</feature>
<dbReference type="CDD" id="cd04301">
    <property type="entry name" value="NAT_SF"/>
    <property type="match status" value="1"/>
</dbReference>
<reference evidence="3" key="1">
    <citation type="submission" date="2023-10" db="EMBL/GenBank/DDBJ databases">
        <authorList>
            <person name="Chen Y."/>
            <person name="Shah S."/>
            <person name="Dougan E. K."/>
            <person name="Thang M."/>
            <person name="Chan C."/>
        </authorList>
    </citation>
    <scope>NUCLEOTIDE SEQUENCE [LARGE SCALE GENOMIC DNA]</scope>
</reference>
<feature type="domain" description="N-acetyltransferase" evidence="2">
    <location>
        <begin position="67"/>
        <end position="219"/>
    </location>
</feature>
<evidence type="ECO:0000259" key="2">
    <source>
        <dbReference type="PROSITE" id="PS51186"/>
    </source>
</evidence>
<dbReference type="InterPro" id="IPR000182">
    <property type="entry name" value="GNAT_dom"/>
</dbReference>
<protein>
    <recommendedName>
        <fullName evidence="2">N-acetyltransferase domain-containing protein</fullName>
    </recommendedName>
</protein>
<keyword evidence="4" id="KW-1185">Reference proteome</keyword>
<dbReference type="SUPFAM" id="SSF55729">
    <property type="entry name" value="Acyl-CoA N-acyltransferases (Nat)"/>
    <property type="match status" value="1"/>
</dbReference>
<evidence type="ECO:0000313" key="4">
    <source>
        <dbReference type="Proteomes" id="UP001189429"/>
    </source>
</evidence>
<dbReference type="Proteomes" id="UP001189429">
    <property type="component" value="Unassembled WGS sequence"/>
</dbReference>